<proteinExistence type="predicted"/>
<evidence type="ECO:0000313" key="1">
    <source>
        <dbReference type="EMBL" id="RAV13314.1"/>
    </source>
</evidence>
<gene>
    <name evidence="1" type="ORF">DQG23_33440</name>
</gene>
<accession>A0A329M085</accession>
<name>A0A329M085_9BACL</name>
<keyword evidence="2" id="KW-1185">Reference proteome</keyword>
<dbReference type="EMBL" id="QMFB01000030">
    <property type="protein sequence ID" value="RAV13314.1"/>
    <property type="molecule type" value="Genomic_DNA"/>
</dbReference>
<dbReference type="Proteomes" id="UP000250369">
    <property type="component" value="Unassembled WGS sequence"/>
</dbReference>
<dbReference type="AlphaFoldDB" id="A0A329M085"/>
<protein>
    <submittedName>
        <fullName evidence="1">Uncharacterized protein</fullName>
    </submittedName>
</protein>
<sequence length="112" mass="13009">MQQLFFRYTDESVLQAGKIGLQRKANLDSLLQAGYFGLQHIEEPYWQRMDEPHYRLSIKGLACLPERAMLSYESSKAYPDFISLFIFKKKPQASQPAVPLQHIKFNPSETLE</sequence>
<evidence type="ECO:0000313" key="2">
    <source>
        <dbReference type="Proteomes" id="UP000250369"/>
    </source>
</evidence>
<reference evidence="1 2" key="1">
    <citation type="journal article" date="2009" name="Int. J. Syst. Evol. Microbiol.">
        <title>Paenibacillus contaminans sp. nov., isolated from a contaminated laboratory plate.</title>
        <authorList>
            <person name="Chou J.H."/>
            <person name="Lee J.H."/>
            <person name="Lin M.C."/>
            <person name="Chang P.S."/>
            <person name="Arun A.B."/>
            <person name="Young C.C."/>
            <person name="Chen W.M."/>
        </authorList>
    </citation>
    <scope>NUCLEOTIDE SEQUENCE [LARGE SCALE GENOMIC DNA]</scope>
    <source>
        <strain evidence="1 2">CKOBP-6</strain>
    </source>
</reference>
<comment type="caution">
    <text evidence="1">The sequence shown here is derived from an EMBL/GenBank/DDBJ whole genome shotgun (WGS) entry which is preliminary data.</text>
</comment>
<organism evidence="1 2">
    <name type="scientific">Paenibacillus contaminans</name>
    <dbReference type="NCBI Taxonomy" id="450362"/>
    <lineage>
        <taxon>Bacteria</taxon>
        <taxon>Bacillati</taxon>
        <taxon>Bacillota</taxon>
        <taxon>Bacilli</taxon>
        <taxon>Bacillales</taxon>
        <taxon>Paenibacillaceae</taxon>
        <taxon>Paenibacillus</taxon>
    </lineage>
</organism>